<dbReference type="AlphaFoldDB" id="A0AAD5YK25"/>
<evidence type="ECO:0000256" key="2">
    <source>
        <dbReference type="ARBA" id="ARBA00004123"/>
    </source>
</evidence>
<evidence type="ECO:0000313" key="9">
    <source>
        <dbReference type="Proteomes" id="UP001212997"/>
    </source>
</evidence>
<keyword evidence="9" id="KW-1185">Reference proteome</keyword>
<evidence type="ECO:0000256" key="4">
    <source>
        <dbReference type="ARBA" id="ARBA00023186"/>
    </source>
</evidence>
<dbReference type="InterPro" id="IPR019098">
    <property type="entry name" value="Histone_chaperone_domain_CHZ"/>
</dbReference>
<keyword evidence="4" id="KW-0143">Chaperone</keyword>
<dbReference type="EMBL" id="JANAWD010000052">
    <property type="protein sequence ID" value="KAJ3489143.1"/>
    <property type="molecule type" value="Genomic_DNA"/>
</dbReference>
<dbReference type="SMART" id="SM01082">
    <property type="entry name" value="CHZ"/>
    <property type="match status" value="1"/>
</dbReference>
<evidence type="ECO:0000313" key="8">
    <source>
        <dbReference type="EMBL" id="KAJ3489143.1"/>
    </source>
</evidence>
<organism evidence="8 9">
    <name type="scientific">Meripilus lineatus</name>
    <dbReference type="NCBI Taxonomy" id="2056292"/>
    <lineage>
        <taxon>Eukaryota</taxon>
        <taxon>Fungi</taxon>
        <taxon>Dikarya</taxon>
        <taxon>Basidiomycota</taxon>
        <taxon>Agaricomycotina</taxon>
        <taxon>Agaricomycetes</taxon>
        <taxon>Polyporales</taxon>
        <taxon>Meripilaceae</taxon>
        <taxon>Meripilus</taxon>
    </lineage>
</organism>
<comment type="caution">
    <text evidence="8">The sequence shown here is derived from an EMBL/GenBank/DDBJ whole genome shotgun (WGS) entry which is preliminary data.</text>
</comment>
<gene>
    <name evidence="8" type="ORF">NLI96_g2347</name>
</gene>
<name>A0AAD5YK25_9APHY</name>
<comment type="similarity">
    <text evidence="3">Belongs to the CHZ1 family.</text>
</comment>
<evidence type="ECO:0000256" key="3">
    <source>
        <dbReference type="ARBA" id="ARBA00008057"/>
    </source>
</evidence>
<evidence type="ECO:0000256" key="6">
    <source>
        <dbReference type="SAM" id="MobiDB-lite"/>
    </source>
</evidence>
<comment type="subcellular location">
    <subcellularLocation>
        <location evidence="2">Nucleus</location>
    </subcellularLocation>
</comment>
<dbReference type="Proteomes" id="UP001212997">
    <property type="component" value="Unassembled WGS sequence"/>
</dbReference>
<feature type="domain" description="Histone chaperone" evidence="7">
    <location>
        <begin position="60"/>
        <end position="97"/>
    </location>
</feature>
<keyword evidence="5" id="KW-0539">Nucleus</keyword>
<dbReference type="GO" id="GO:0005634">
    <property type="term" value="C:nucleus"/>
    <property type="evidence" value="ECO:0007669"/>
    <property type="project" value="UniProtKB-SubCell"/>
</dbReference>
<reference evidence="8" key="1">
    <citation type="submission" date="2022-07" db="EMBL/GenBank/DDBJ databases">
        <title>Genome Sequence of Physisporinus lineatus.</title>
        <authorList>
            <person name="Buettner E."/>
        </authorList>
    </citation>
    <scope>NUCLEOTIDE SEQUENCE</scope>
    <source>
        <strain evidence="8">VT162</strain>
    </source>
</reference>
<evidence type="ECO:0000256" key="1">
    <source>
        <dbReference type="ARBA" id="ARBA00002212"/>
    </source>
</evidence>
<evidence type="ECO:0000256" key="5">
    <source>
        <dbReference type="ARBA" id="ARBA00023242"/>
    </source>
</evidence>
<protein>
    <recommendedName>
        <fullName evidence="7">Histone chaperone domain-containing protein</fullName>
    </recommendedName>
</protein>
<feature type="compositionally biased region" description="Acidic residues" evidence="6">
    <location>
        <begin position="39"/>
        <end position="70"/>
    </location>
</feature>
<sequence length="123" mass="13442">MSTDATAAGAESASAVDSNGVTASPAPNKGKGKQVQEPVMDDDEDDEEDEEEEEEEDDDEMEEDNLDEIDPSAIITSSRRTRGVRVDYTSAEALQKAGLKPEHVEEDEAEESYVAQDEEMKDD</sequence>
<feature type="compositionally biased region" description="Acidic residues" evidence="6">
    <location>
        <begin position="104"/>
        <end position="123"/>
    </location>
</feature>
<comment type="function">
    <text evidence="1">Forms a chaperone-bound H2A.Z-H2B complex that acts as a source for SWR1 complex-dependent H2A to H2A.Z histone replacement in chromatin.</text>
</comment>
<evidence type="ECO:0000259" key="7">
    <source>
        <dbReference type="SMART" id="SM01082"/>
    </source>
</evidence>
<proteinExistence type="inferred from homology"/>
<accession>A0AAD5YK25</accession>
<dbReference type="Pfam" id="PF09649">
    <property type="entry name" value="CHZ"/>
    <property type="match status" value="1"/>
</dbReference>
<feature type="region of interest" description="Disordered" evidence="6">
    <location>
        <begin position="1"/>
        <end position="123"/>
    </location>
</feature>
<feature type="compositionally biased region" description="Low complexity" evidence="6">
    <location>
        <begin position="1"/>
        <end position="18"/>
    </location>
</feature>